<proteinExistence type="predicted"/>
<dbReference type="GeneID" id="71852639"/>
<protein>
    <submittedName>
        <fullName evidence="3">Phospholipase D family protein</fullName>
    </submittedName>
</protein>
<dbReference type="EMBL" id="JBHSDJ010000129">
    <property type="protein sequence ID" value="MFC4249006.1"/>
    <property type="molecule type" value="Genomic_DNA"/>
</dbReference>
<feature type="domain" description="PLD phosphodiesterase" evidence="2">
    <location>
        <begin position="93"/>
        <end position="114"/>
    </location>
</feature>
<name>A0ABD5P3V6_9EURY</name>
<dbReference type="Pfam" id="PF13091">
    <property type="entry name" value="PLDc_2"/>
    <property type="match status" value="1"/>
</dbReference>
<dbReference type="SUPFAM" id="SSF56024">
    <property type="entry name" value="Phospholipase D/nuclease"/>
    <property type="match status" value="1"/>
</dbReference>
<dbReference type="InterPro" id="IPR001736">
    <property type="entry name" value="PLipase_D/transphosphatidylase"/>
</dbReference>
<organism evidence="3 4">
    <name type="scientific">Natribaculum luteum</name>
    <dbReference type="NCBI Taxonomy" id="1586232"/>
    <lineage>
        <taxon>Archaea</taxon>
        <taxon>Methanobacteriati</taxon>
        <taxon>Methanobacteriota</taxon>
        <taxon>Stenosarchaea group</taxon>
        <taxon>Halobacteria</taxon>
        <taxon>Halobacteriales</taxon>
        <taxon>Natrialbaceae</taxon>
        <taxon>Natribaculum</taxon>
    </lineage>
</organism>
<dbReference type="AlphaFoldDB" id="A0ABD5P3V6"/>
<dbReference type="Proteomes" id="UP001595821">
    <property type="component" value="Unassembled WGS sequence"/>
</dbReference>
<gene>
    <name evidence="3" type="ORF">ACFOZ7_19095</name>
</gene>
<dbReference type="InterPro" id="IPR025202">
    <property type="entry name" value="PLD-like_dom"/>
</dbReference>
<dbReference type="Gene3D" id="3.30.870.10">
    <property type="entry name" value="Endonuclease Chain A"/>
    <property type="match status" value="1"/>
</dbReference>
<feature type="region of interest" description="Disordered" evidence="1">
    <location>
        <begin position="149"/>
        <end position="181"/>
    </location>
</feature>
<comment type="caution">
    <text evidence="3">The sequence shown here is derived from an EMBL/GenBank/DDBJ whole genome shotgun (WGS) entry which is preliminary data.</text>
</comment>
<feature type="compositionally biased region" description="Polar residues" evidence="1">
    <location>
        <begin position="159"/>
        <end position="176"/>
    </location>
</feature>
<evidence type="ECO:0000313" key="4">
    <source>
        <dbReference type="Proteomes" id="UP001595821"/>
    </source>
</evidence>
<dbReference type="RefSeq" id="WP_246971860.1">
    <property type="nucleotide sequence ID" value="NZ_CP095397.1"/>
</dbReference>
<evidence type="ECO:0000313" key="3">
    <source>
        <dbReference type="EMBL" id="MFC4249006.1"/>
    </source>
</evidence>
<reference evidence="3 4" key="1">
    <citation type="journal article" date="2014" name="Int. J. Syst. Evol. Microbiol.">
        <title>Complete genome sequence of Corynebacterium casei LMG S-19264T (=DSM 44701T), isolated from a smear-ripened cheese.</title>
        <authorList>
            <consortium name="US DOE Joint Genome Institute (JGI-PGF)"/>
            <person name="Walter F."/>
            <person name="Albersmeier A."/>
            <person name="Kalinowski J."/>
            <person name="Ruckert C."/>
        </authorList>
    </citation>
    <scope>NUCLEOTIDE SEQUENCE [LARGE SCALE GENOMIC DNA]</scope>
    <source>
        <strain evidence="3 4">IBRC-M 10912</strain>
    </source>
</reference>
<evidence type="ECO:0000256" key="1">
    <source>
        <dbReference type="SAM" id="MobiDB-lite"/>
    </source>
</evidence>
<dbReference type="PROSITE" id="PS50035">
    <property type="entry name" value="PLD"/>
    <property type="match status" value="1"/>
</dbReference>
<accession>A0ABD5P3V6</accession>
<sequence length="371" mass="41118">MSRLIYHSEGGYARAESSFDRAIRETADAESVRVVCPYISPSYLKTVLDPADEWRIVTDVEAWIGTFGGSTRDVIHELIATNRERIHHFPDVHAKAVLSDDSAVVGSANLTEKGVVGRTEMGVRFTDGAKVDELNRWFTRLWSESGPVDSEELDEFVESSPSTPTTHAGSGTSLSSDAPRVSATFVDDTEPTTEDVDANEEAHETLVQRVQQAPSREWATDFFDLLNDLIAATGLAEDDARLVTSIAQSDRIAVSINNRYVFGAFFSGEPTTGFIVGADTENVDELIETADEHMAFNALSGEATDDTPHWVEFTEEPERMVSQSFRRAWISAVYSELERASGSPYQDSHEPLVHRVAVDKKYRNKVLQESF</sequence>
<evidence type="ECO:0000259" key="2">
    <source>
        <dbReference type="PROSITE" id="PS50035"/>
    </source>
</evidence>